<keyword evidence="1 2" id="KW-0732">Signal</keyword>
<dbReference type="InterPro" id="IPR048954">
    <property type="entry name" value="PorZ_N"/>
</dbReference>
<sequence length="773" mass="84693">MKRLAVAFLLLFSFLASAQNFEDRWSGFFSYVSVKDISEGDNKVFVGAENAVFTYDLSTKEIKTLSTVNGLSGDFITTIHYSETYKLLVIGYENGLIEIAIDGEENILKVVDILEKQTIPPNKKRINNFNEYNDKLYISTQYGISVFDLAALEFGDTYFIGDGGSQINITQTTVLEPYIFAASVSDGMRMAMVADDDLIDYQNWTTILSGGFSAVEKLGTELYAANYSNTVFRFTPDGTTTNVQTFASNIQKFRLADDLLTITTNKSIQSYSEGFVPEGSVSNVPGYDLDLLSGYAFGSNFYLGTAEDGLLIVPFTSNQPTQILPNGPIRNRPFAIDASPGQLWVSFGEVDVDFNPYFPDGLLSKRGISHLKDTLWTNIPYKDLDAAVGGEPTDLLKVTINPLNPEEVYMSSFQNGLLKIKDEKPTILYDESNSPLDRILVPLPGGGTADAGIRIFGSHFDPQGNLWFVQTKADEGLIKLSPNGQFQKIDITSVVANPLKELALGKLALSRENNVFIGSNSNGLLGYNPRTETFNKLSDGAGNLPSTSVRALAFDAQNQLWIGTLQGLRILYSPGGFFEAGETPETKPIIIVENGVRQELLFEQSITDIEVDGSNNKWIATANSGVFYFSPNGQETLLRFTKDNSPLPTNNVQDIAIDPFTGVVYFATTQGLVAYRGTATAPSDNLDNVHAFPNPVRPGYYGNVTIDGLTARANVKITDINGSLVFEETSEGGSVLWDTTAFGKYKVRSGVYLVLVTTNDATETKVSKIMIIR</sequence>
<organism evidence="4 5">
    <name type="scientific">Aequorivita sublithincola (strain DSM 14238 / LMG 21431 / ACAM 643 / 9-3)</name>
    <dbReference type="NCBI Taxonomy" id="746697"/>
    <lineage>
        <taxon>Bacteria</taxon>
        <taxon>Pseudomonadati</taxon>
        <taxon>Bacteroidota</taxon>
        <taxon>Flavobacteriia</taxon>
        <taxon>Flavobacteriales</taxon>
        <taxon>Flavobacteriaceae</taxon>
        <taxon>Aequorivita</taxon>
    </lineage>
</organism>
<dbReference type="KEGG" id="asl:Aeqsu_1552"/>
<dbReference type="OrthoDB" id="9807410at2"/>
<feature type="chain" id="PRO_5003683662" evidence="2">
    <location>
        <begin position="19"/>
        <end position="773"/>
    </location>
</feature>
<accession>I3YVL9</accession>
<dbReference type="eggNOG" id="COG3292">
    <property type="taxonomic scope" value="Bacteria"/>
</dbReference>
<name>I3YVL9_AEQSU</name>
<evidence type="ECO:0000256" key="2">
    <source>
        <dbReference type="SAM" id="SignalP"/>
    </source>
</evidence>
<dbReference type="InterPro" id="IPR011110">
    <property type="entry name" value="Reg_prop"/>
</dbReference>
<reference evidence="4 5" key="1">
    <citation type="submission" date="2012-06" db="EMBL/GenBank/DDBJ databases">
        <title>The complete genome of Aequorivita sublithincola DSM 14238.</title>
        <authorList>
            <consortium name="US DOE Joint Genome Institute (JGI-PGF)"/>
            <person name="Lucas S."/>
            <person name="Copeland A."/>
            <person name="Lapidus A."/>
            <person name="Goodwin L."/>
            <person name="Pitluck S."/>
            <person name="Peters L."/>
            <person name="Munk A.C.C."/>
            <person name="Kyrpides N."/>
            <person name="Mavromatis K."/>
            <person name="Pagani I."/>
            <person name="Ivanova N."/>
            <person name="Ovchinnikova G."/>
            <person name="Zeytun A."/>
            <person name="Detter J.C."/>
            <person name="Han C."/>
            <person name="Land M."/>
            <person name="Hauser L."/>
            <person name="Markowitz V."/>
            <person name="Cheng J.-F."/>
            <person name="Hugenholtz P."/>
            <person name="Woyke T."/>
            <person name="Wu D."/>
            <person name="Tindall B."/>
            <person name="Faehnrich R."/>
            <person name="Brambilla E."/>
            <person name="Klenk H.-P."/>
            <person name="Eisen J.A."/>
        </authorList>
    </citation>
    <scope>NUCLEOTIDE SEQUENCE [LARGE SCALE GENOMIC DNA]</scope>
    <source>
        <strain evidence="5">DSM 14238 / LMG 21431 / ACAM 643 / 9-3</strain>
    </source>
</reference>
<dbReference type="NCBIfam" id="TIGR04183">
    <property type="entry name" value="Por_Secre_tail"/>
    <property type="match status" value="1"/>
</dbReference>
<dbReference type="Proteomes" id="UP000006049">
    <property type="component" value="Chromosome"/>
</dbReference>
<dbReference type="InterPro" id="IPR026444">
    <property type="entry name" value="Secre_tail"/>
</dbReference>
<dbReference type="HOGENOM" id="CLU_018865_0_0_10"/>
<evidence type="ECO:0000313" key="5">
    <source>
        <dbReference type="Proteomes" id="UP000006049"/>
    </source>
</evidence>
<dbReference type="AlphaFoldDB" id="I3YVL9"/>
<keyword evidence="5" id="KW-1185">Reference proteome</keyword>
<dbReference type="Gene3D" id="2.130.10.10">
    <property type="entry name" value="YVTN repeat-like/Quinoprotein amine dehydrogenase"/>
    <property type="match status" value="3"/>
</dbReference>
<dbReference type="InterPro" id="IPR015943">
    <property type="entry name" value="WD40/YVTN_repeat-like_dom_sf"/>
</dbReference>
<dbReference type="SUPFAM" id="SSF63829">
    <property type="entry name" value="Calcium-dependent phosphotriesterase"/>
    <property type="match status" value="1"/>
</dbReference>
<dbReference type="Pfam" id="PF07494">
    <property type="entry name" value="Reg_prop"/>
    <property type="match status" value="1"/>
</dbReference>
<dbReference type="Pfam" id="PF21544">
    <property type="entry name" value="PorZ_N_b_propeller"/>
    <property type="match status" value="1"/>
</dbReference>
<evidence type="ECO:0000256" key="1">
    <source>
        <dbReference type="ARBA" id="ARBA00022729"/>
    </source>
</evidence>
<dbReference type="EMBL" id="CP003280">
    <property type="protein sequence ID" value="AFL81037.1"/>
    <property type="molecule type" value="Genomic_DNA"/>
</dbReference>
<dbReference type="STRING" id="746697.Aeqsu_1552"/>
<dbReference type="SUPFAM" id="SSF69322">
    <property type="entry name" value="Tricorn protease domain 2"/>
    <property type="match status" value="1"/>
</dbReference>
<dbReference type="RefSeq" id="WP_014782292.1">
    <property type="nucleotide sequence ID" value="NC_018013.1"/>
</dbReference>
<feature type="signal peptide" evidence="2">
    <location>
        <begin position="1"/>
        <end position="18"/>
    </location>
</feature>
<evidence type="ECO:0000313" key="4">
    <source>
        <dbReference type="EMBL" id="AFL81037.1"/>
    </source>
</evidence>
<protein>
    <submittedName>
        <fullName evidence="4">Putative transcriptional regulator</fullName>
    </submittedName>
</protein>
<gene>
    <name evidence="4" type="ordered locus">Aeqsu_1552</name>
</gene>
<evidence type="ECO:0000259" key="3">
    <source>
        <dbReference type="Pfam" id="PF21544"/>
    </source>
</evidence>
<dbReference type="PATRIC" id="fig|746697.3.peg.1576"/>
<feature type="domain" description="PorZ N-terminal beta-propeller" evidence="3">
    <location>
        <begin position="44"/>
        <end position="205"/>
    </location>
</feature>
<proteinExistence type="predicted"/>